<evidence type="ECO:0000256" key="3">
    <source>
        <dbReference type="ARBA" id="ARBA00022833"/>
    </source>
</evidence>
<keyword evidence="2 4" id="KW-0863">Zinc-finger</keyword>
<evidence type="ECO:0000256" key="1">
    <source>
        <dbReference type="ARBA" id="ARBA00022723"/>
    </source>
</evidence>
<dbReference type="InterPro" id="IPR017455">
    <property type="entry name" value="Znf_FYVE-rel"/>
</dbReference>
<dbReference type="InterPro" id="IPR000306">
    <property type="entry name" value="Znf_FYVE"/>
</dbReference>
<feature type="region of interest" description="Disordered" evidence="5">
    <location>
        <begin position="597"/>
        <end position="686"/>
    </location>
</feature>
<dbReference type="Gene3D" id="3.30.450.40">
    <property type="match status" value="1"/>
</dbReference>
<dbReference type="AlphaFoldDB" id="A0A081ASJ8"/>
<keyword evidence="3" id="KW-0862">Zinc</keyword>
<feature type="domain" description="FYVE-type" evidence="6">
    <location>
        <begin position="396"/>
        <end position="456"/>
    </location>
</feature>
<protein>
    <recommendedName>
        <fullName evidence="6">FYVE-type domain-containing protein</fullName>
    </recommendedName>
</protein>
<dbReference type="OrthoDB" id="21225at2759"/>
<feature type="region of interest" description="Disordered" evidence="5">
    <location>
        <begin position="173"/>
        <end position="199"/>
    </location>
</feature>
<proteinExistence type="predicted"/>
<feature type="region of interest" description="Disordered" evidence="5">
    <location>
        <begin position="1"/>
        <end position="21"/>
    </location>
</feature>
<gene>
    <name evidence="7" type="ORF">F444_03897</name>
</gene>
<feature type="compositionally biased region" description="Low complexity" evidence="5">
    <location>
        <begin position="597"/>
        <end position="634"/>
    </location>
</feature>
<sequence length="996" mass="112547">MWATSSMISESGCSESSQGVRLECDPKQRRLTITGGTDDTDNSGWNVQLSDQEIVSDLLATLPKLKAAVEDHENRAPNWLRKSKSGDAVEIFELLPTRDGKGDDMDIVHSVVATIEIECHLNEVLNVLTSHKTNHDLEASMRAIIPKKKVRQGEVLLQPHATTLDGAPIRRPRLTQKSSRGGKTVRFDNTSIPEDEEEEDTERKVLVSVSMTRFKSKRRIDVRGRLRNRHQRLQKLCLATLTHQFVGKQRAVHVIKTLPRSVHDQLAPIEEKHQSRSVLGSGLRGLDHISVGFDIQTRNVHCIGARGAAQSTRIIAHGYASVTPPDQFGQQQQRTMTSYSPSELANYRSSHVNAEAKHVIELLTTSLMQFERVIRRRRLGLQTFIKIKSGDRGSDRQSFQTCEVCNNRFSLLRREFHCQLCGHVCCGDCSKLYEVEANVGEVTKKRLCVRCITNVDSCIFEDEDFMAALGPAVIDDYDDDEEFDEEYESECEYDRRDENDTYASVGSTVACSEFDSNGSPDDVSSDLYPENVLERSRALQTLDRLVNSQIKVPGKQTLFERSRLTQSQLYQSNLSQSQLSQSQSQVNFKHPLAQSQLSMSQFQQSQSQFNQSQTQFRDTRDTQLTQSQLSQSQTRFRDTRDTQLTQSQLSHSQPGSSRDTQLTQSQLGQSQSRIRDTQLTQSQLSQSQTHFQDTQLTQSQLSQSQTQFNDTQLTQSQLTQPRFQFQESQLTQSQLSQSQSQFKQSRFRQAQFDESIVAQLRVDVEDHLKRTLRATLRDTRRNLAGGDESQFSIAPLERDYQLEFDGSQTMSPSHPLPPKPLPAQERRRLQYVISSGALSPTYDRSALNMLGQVAAAHLNCPIGYVTMIDQSTQYVVGLHPRGAIGMSIPREESMCSYTIYHERPLVVKNALNDIRFSHMGFVSQTGLRFYAGFPIRAPDSAVVATICAADYKPHKYISAKQYAEMEALAELASTLIITPDIEIKTAKRDAHAFPRF</sequence>
<dbReference type="SUPFAM" id="SSF57903">
    <property type="entry name" value="FYVE/PHD zinc finger"/>
    <property type="match status" value="1"/>
</dbReference>
<feature type="compositionally biased region" description="Low complexity" evidence="5">
    <location>
        <begin position="642"/>
        <end position="653"/>
    </location>
</feature>
<dbReference type="EMBL" id="ANJA01000787">
    <property type="protein sequence ID" value="ETO81859.1"/>
    <property type="molecule type" value="Genomic_DNA"/>
</dbReference>
<feature type="compositionally biased region" description="Polar residues" evidence="5">
    <location>
        <begin position="175"/>
        <end position="192"/>
    </location>
</feature>
<dbReference type="SUPFAM" id="SSF55781">
    <property type="entry name" value="GAF domain-like"/>
    <property type="match status" value="1"/>
</dbReference>
<dbReference type="GO" id="GO:0008270">
    <property type="term" value="F:zinc ion binding"/>
    <property type="evidence" value="ECO:0007669"/>
    <property type="project" value="UniProtKB-KW"/>
</dbReference>
<dbReference type="PROSITE" id="PS50178">
    <property type="entry name" value="ZF_FYVE"/>
    <property type="match status" value="1"/>
</dbReference>
<dbReference type="Pfam" id="PF01590">
    <property type="entry name" value="GAF"/>
    <property type="match status" value="1"/>
</dbReference>
<evidence type="ECO:0000259" key="6">
    <source>
        <dbReference type="PROSITE" id="PS50178"/>
    </source>
</evidence>
<dbReference type="Proteomes" id="UP000028582">
    <property type="component" value="Unassembled WGS sequence"/>
</dbReference>
<feature type="compositionally biased region" description="Low complexity" evidence="5">
    <location>
        <begin position="1"/>
        <end position="17"/>
    </location>
</feature>
<dbReference type="Pfam" id="PF01363">
    <property type="entry name" value="FYVE"/>
    <property type="match status" value="1"/>
</dbReference>
<keyword evidence="1" id="KW-0479">Metal-binding</keyword>
<feature type="compositionally biased region" description="Low complexity" evidence="5">
    <location>
        <begin position="660"/>
        <end position="686"/>
    </location>
</feature>
<dbReference type="SMART" id="SM00064">
    <property type="entry name" value="FYVE"/>
    <property type="match status" value="1"/>
</dbReference>
<dbReference type="InterPro" id="IPR029016">
    <property type="entry name" value="GAF-like_dom_sf"/>
</dbReference>
<dbReference type="Gene3D" id="2.160.20.80">
    <property type="entry name" value="E3 ubiquitin-protein ligase SopA"/>
    <property type="match status" value="1"/>
</dbReference>
<evidence type="ECO:0000256" key="5">
    <source>
        <dbReference type="SAM" id="MobiDB-lite"/>
    </source>
</evidence>
<evidence type="ECO:0000256" key="4">
    <source>
        <dbReference type="PROSITE-ProRule" id="PRU00091"/>
    </source>
</evidence>
<reference evidence="7 8" key="1">
    <citation type="submission" date="2013-11" db="EMBL/GenBank/DDBJ databases">
        <title>The Genome Sequence of Phytophthora parasitica P1976.</title>
        <authorList>
            <consortium name="The Broad Institute Genomics Platform"/>
            <person name="Russ C."/>
            <person name="Tyler B."/>
            <person name="Panabieres F."/>
            <person name="Shan W."/>
            <person name="Tripathy S."/>
            <person name="Grunwald N."/>
            <person name="Machado M."/>
            <person name="Johnson C.S."/>
            <person name="Walker B."/>
            <person name="Young S."/>
            <person name="Zeng Q."/>
            <person name="Gargeya S."/>
            <person name="Fitzgerald M."/>
            <person name="Haas B."/>
            <person name="Abouelleil A."/>
            <person name="Allen A.W."/>
            <person name="Alvarado L."/>
            <person name="Arachchi H.M."/>
            <person name="Berlin A.M."/>
            <person name="Chapman S.B."/>
            <person name="Gainer-Dewar J."/>
            <person name="Goldberg J."/>
            <person name="Griggs A."/>
            <person name="Gujja S."/>
            <person name="Hansen M."/>
            <person name="Howarth C."/>
            <person name="Imamovic A."/>
            <person name="Ireland A."/>
            <person name="Larimer J."/>
            <person name="McCowan C."/>
            <person name="Murphy C."/>
            <person name="Pearson M."/>
            <person name="Poon T.W."/>
            <person name="Priest M."/>
            <person name="Roberts A."/>
            <person name="Saif S."/>
            <person name="Shea T."/>
            <person name="Sisk P."/>
            <person name="Sykes S."/>
            <person name="Wortman J."/>
            <person name="Nusbaum C."/>
            <person name="Birren B."/>
        </authorList>
    </citation>
    <scope>NUCLEOTIDE SEQUENCE [LARGE SCALE GENOMIC DNA]</scope>
    <source>
        <strain evidence="7 8">P1976</strain>
    </source>
</reference>
<dbReference type="Gene3D" id="3.30.40.10">
    <property type="entry name" value="Zinc/RING finger domain, C3HC4 (zinc finger)"/>
    <property type="match status" value="1"/>
</dbReference>
<name>A0A081ASJ8_PHYNI</name>
<dbReference type="CDD" id="cd00065">
    <property type="entry name" value="FYVE_like_SF"/>
    <property type="match status" value="1"/>
</dbReference>
<accession>A0A081ASJ8</accession>
<evidence type="ECO:0000313" key="8">
    <source>
        <dbReference type="Proteomes" id="UP000028582"/>
    </source>
</evidence>
<evidence type="ECO:0000256" key="2">
    <source>
        <dbReference type="ARBA" id="ARBA00022771"/>
    </source>
</evidence>
<dbReference type="InterPro" id="IPR003018">
    <property type="entry name" value="GAF"/>
</dbReference>
<dbReference type="InterPro" id="IPR013083">
    <property type="entry name" value="Znf_RING/FYVE/PHD"/>
</dbReference>
<dbReference type="InterPro" id="IPR011011">
    <property type="entry name" value="Znf_FYVE_PHD"/>
</dbReference>
<organism evidence="7 8">
    <name type="scientific">Phytophthora nicotianae P1976</name>
    <dbReference type="NCBI Taxonomy" id="1317066"/>
    <lineage>
        <taxon>Eukaryota</taxon>
        <taxon>Sar</taxon>
        <taxon>Stramenopiles</taxon>
        <taxon>Oomycota</taxon>
        <taxon>Peronosporomycetes</taxon>
        <taxon>Peronosporales</taxon>
        <taxon>Peronosporaceae</taxon>
        <taxon>Phytophthora</taxon>
    </lineage>
</organism>
<evidence type="ECO:0000313" key="7">
    <source>
        <dbReference type="EMBL" id="ETO81859.1"/>
    </source>
</evidence>
<dbReference type="PANTHER" id="PTHR43102">
    <property type="entry name" value="SLR1143 PROTEIN"/>
    <property type="match status" value="1"/>
</dbReference>
<comment type="caution">
    <text evidence="7">The sequence shown here is derived from an EMBL/GenBank/DDBJ whole genome shotgun (WGS) entry which is preliminary data.</text>
</comment>
<dbReference type="PANTHER" id="PTHR43102:SF2">
    <property type="entry name" value="GAF DOMAIN-CONTAINING PROTEIN"/>
    <property type="match status" value="1"/>
</dbReference>